<evidence type="ECO:0000256" key="5">
    <source>
        <dbReference type="ARBA" id="ARBA00022692"/>
    </source>
</evidence>
<protein>
    <recommendedName>
        <fullName evidence="3 9">Flagellar biosynthetic protein FliR</fullName>
    </recommendedName>
</protein>
<evidence type="ECO:0000256" key="6">
    <source>
        <dbReference type="ARBA" id="ARBA00022989"/>
    </source>
</evidence>
<sequence length="256" mass="27564">MEAVLLQQLPNLLSAVWWPFCRVLGMLNAAPIIGENMVPITVRVLLSVVLAVIFIPVAQPVTPIDPLSLQALVMTANQALIGFGLGLAFHLTMAVMQMLGFVVSSQMGLSMAVMNDPMTGTSSDVIATLIYLLCVMVFFAIDGHLVLAQVIGASFHTWPVGGPLDIGTLRDVAYNVAWVFSAALLLAIPIVFSTLVVQMGFGLLNRIAPALNLYSLGFSAIIIFGLFMLGYLARVVPGHYLRLTQQVLELLRLKTG</sequence>
<dbReference type="GO" id="GO:0005886">
    <property type="term" value="C:plasma membrane"/>
    <property type="evidence" value="ECO:0007669"/>
    <property type="project" value="UniProtKB-SubCell"/>
</dbReference>
<feature type="transmembrane region" description="Helical" evidence="10">
    <location>
        <begin position="15"/>
        <end position="33"/>
    </location>
</feature>
<comment type="caution">
    <text evidence="11">The sequence shown here is derived from an EMBL/GenBank/DDBJ whole genome shotgun (WGS) entry which is preliminary data.</text>
</comment>
<evidence type="ECO:0000313" key="11">
    <source>
        <dbReference type="EMBL" id="GFE84405.1"/>
    </source>
</evidence>
<dbReference type="Pfam" id="PF01311">
    <property type="entry name" value="Bac_export_1"/>
    <property type="match status" value="1"/>
</dbReference>
<dbReference type="EMBL" id="BLJN01000008">
    <property type="protein sequence ID" value="GFE84405.1"/>
    <property type="molecule type" value="Genomic_DNA"/>
</dbReference>
<dbReference type="InterPro" id="IPR002010">
    <property type="entry name" value="T3SS_IM_R"/>
</dbReference>
<evidence type="ECO:0000256" key="1">
    <source>
        <dbReference type="ARBA" id="ARBA00002578"/>
    </source>
</evidence>
<keyword evidence="4 10" id="KW-1003">Cell membrane</keyword>
<dbReference type="GO" id="GO:0009425">
    <property type="term" value="C:bacterial-type flagellum basal body"/>
    <property type="evidence" value="ECO:0007669"/>
    <property type="project" value="UniProtKB-SubCell"/>
</dbReference>
<evidence type="ECO:0000256" key="10">
    <source>
        <dbReference type="RuleBase" id="RU362071"/>
    </source>
</evidence>
<dbReference type="InterPro" id="IPR006303">
    <property type="entry name" value="FliR"/>
</dbReference>
<dbReference type="GO" id="GO:0044780">
    <property type="term" value="P:bacterial-type flagellum assembly"/>
    <property type="evidence" value="ECO:0007669"/>
    <property type="project" value="UniProtKB-UniRule"/>
</dbReference>
<keyword evidence="7 10" id="KW-0472">Membrane</keyword>
<comment type="similarity">
    <text evidence="2 10">Belongs to the FliR/MopE/SpaR family.</text>
</comment>
<keyword evidence="5 10" id="KW-0812">Transmembrane</keyword>
<evidence type="ECO:0000256" key="9">
    <source>
        <dbReference type="NCBIfam" id="TIGR01400"/>
    </source>
</evidence>
<dbReference type="AlphaFoldDB" id="A0A829YM68"/>
<feature type="transmembrane region" description="Helical" evidence="10">
    <location>
        <begin position="40"/>
        <end position="59"/>
    </location>
</feature>
<evidence type="ECO:0000256" key="2">
    <source>
        <dbReference type="ARBA" id="ARBA00009772"/>
    </source>
</evidence>
<dbReference type="PANTHER" id="PTHR30065">
    <property type="entry name" value="FLAGELLAR BIOSYNTHETIC PROTEIN FLIR"/>
    <property type="match status" value="1"/>
</dbReference>
<gene>
    <name evidence="11" type="primary">lfiR</name>
    <name evidence="11" type="ORF">GCM10011487_64050</name>
</gene>
<keyword evidence="11" id="KW-0282">Flagellum</keyword>
<keyword evidence="11" id="KW-0966">Cell projection</keyword>
<proteinExistence type="inferred from homology"/>
<evidence type="ECO:0000256" key="4">
    <source>
        <dbReference type="ARBA" id="ARBA00022475"/>
    </source>
</evidence>
<feature type="transmembrane region" description="Helical" evidence="10">
    <location>
        <begin position="79"/>
        <end position="104"/>
    </location>
</feature>
<dbReference type="PRINTS" id="PR00953">
    <property type="entry name" value="TYPE3IMRPROT"/>
</dbReference>
<evidence type="ECO:0000256" key="3">
    <source>
        <dbReference type="ARBA" id="ARBA00021717"/>
    </source>
</evidence>
<reference evidence="12" key="1">
    <citation type="submission" date="2020-01" db="EMBL/GenBank/DDBJ databases">
        <title>'Steroidobacter agaridevorans' sp. nov., agar-degrading bacteria isolated from rhizosphere soils.</title>
        <authorList>
            <person name="Ikenaga M."/>
            <person name="Kataoka M."/>
            <person name="Murouchi A."/>
            <person name="Katsuragi S."/>
            <person name="Sakai M."/>
        </authorList>
    </citation>
    <scope>NUCLEOTIDE SEQUENCE [LARGE SCALE GENOMIC DNA]</scope>
    <source>
        <strain evidence="12">YU21-B</strain>
    </source>
</reference>
<dbReference type="NCBIfam" id="TIGR01400">
    <property type="entry name" value="fliR"/>
    <property type="match status" value="1"/>
</dbReference>
<dbReference type="Proteomes" id="UP000445000">
    <property type="component" value="Unassembled WGS sequence"/>
</dbReference>
<dbReference type="GO" id="GO:0006605">
    <property type="term" value="P:protein targeting"/>
    <property type="evidence" value="ECO:0007669"/>
    <property type="project" value="UniProtKB-UniRule"/>
</dbReference>
<comment type="function">
    <text evidence="1 10">Role in flagellar biosynthesis.</text>
</comment>
<evidence type="ECO:0000313" key="12">
    <source>
        <dbReference type="Proteomes" id="UP000445000"/>
    </source>
</evidence>
<organism evidence="11 12">
    <name type="scientific">Steroidobacter agaridevorans</name>
    <dbReference type="NCBI Taxonomy" id="2695856"/>
    <lineage>
        <taxon>Bacteria</taxon>
        <taxon>Pseudomonadati</taxon>
        <taxon>Pseudomonadota</taxon>
        <taxon>Gammaproteobacteria</taxon>
        <taxon>Steroidobacterales</taxon>
        <taxon>Steroidobacteraceae</taxon>
        <taxon>Steroidobacter</taxon>
    </lineage>
</organism>
<dbReference type="PANTHER" id="PTHR30065:SF8">
    <property type="entry name" value="FLAGELLAR BIOSYNTHETIC PROTEIN FLIR"/>
    <property type="match status" value="1"/>
</dbReference>
<accession>A0A829YM68</accession>
<name>A0A829YM68_9GAMM</name>
<feature type="transmembrane region" description="Helical" evidence="10">
    <location>
        <begin position="125"/>
        <end position="152"/>
    </location>
</feature>
<keyword evidence="8 10" id="KW-0975">Bacterial flagellum</keyword>
<comment type="subcellular location">
    <subcellularLocation>
        <location evidence="10">Cell membrane</location>
        <topology evidence="10">Multi-pass membrane protein</topology>
    </subcellularLocation>
    <subcellularLocation>
        <location evidence="10">Bacterial flagellum basal body</location>
    </subcellularLocation>
</comment>
<evidence type="ECO:0000256" key="8">
    <source>
        <dbReference type="ARBA" id="ARBA00023143"/>
    </source>
</evidence>
<dbReference type="RefSeq" id="WP_161815982.1">
    <property type="nucleotide sequence ID" value="NZ_BLJN01000008.1"/>
</dbReference>
<keyword evidence="12" id="KW-1185">Reference proteome</keyword>
<evidence type="ECO:0000256" key="7">
    <source>
        <dbReference type="ARBA" id="ARBA00023136"/>
    </source>
</evidence>
<feature type="transmembrane region" description="Helical" evidence="10">
    <location>
        <begin position="172"/>
        <end position="201"/>
    </location>
</feature>
<feature type="transmembrane region" description="Helical" evidence="10">
    <location>
        <begin position="213"/>
        <end position="233"/>
    </location>
</feature>
<keyword evidence="6 10" id="KW-1133">Transmembrane helix</keyword>
<keyword evidence="11" id="KW-0969">Cilium</keyword>